<name>A0AC61RA02_9FIRM</name>
<gene>
    <name evidence="1" type="ORF">E5336_03495</name>
</gene>
<proteinExistence type="predicted"/>
<keyword evidence="2" id="KW-1185">Reference proteome</keyword>
<dbReference type="EMBL" id="SRYG01000005">
    <property type="protein sequence ID" value="TGY66605.1"/>
    <property type="molecule type" value="Genomic_DNA"/>
</dbReference>
<organism evidence="1 2">
    <name type="scientific">Dubosiella muris</name>
    <dbReference type="NCBI Taxonomy" id="3038133"/>
    <lineage>
        <taxon>Bacteria</taxon>
        <taxon>Bacillati</taxon>
        <taxon>Bacillota</taxon>
        <taxon>Erysipelotrichia</taxon>
        <taxon>Erysipelotrichales</taxon>
        <taxon>Erysipelotrichaceae</taxon>
        <taxon>Dubosiella</taxon>
    </lineage>
</organism>
<sequence length="78" mass="8588">MKHKTIKIIGIVAACVVALGLIWALTKNVHGPQETRSWQEQDESIRDTMTKSLPDLSDPEAMGQFKSTANMIEGTVGY</sequence>
<protein>
    <submittedName>
        <fullName evidence="1">Uncharacterized protein</fullName>
    </submittedName>
</protein>
<comment type="caution">
    <text evidence="1">The sequence shown here is derived from an EMBL/GenBank/DDBJ whole genome shotgun (WGS) entry which is preliminary data.</text>
</comment>
<dbReference type="Proteomes" id="UP000308836">
    <property type="component" value="Unassembled WGS sequence"/>
</dbReference>
<accession>A0AC61RA02</accession>
<evidence type="ECO:0000313" key="2">
    <source>
        <dbReference type="Proteomes" id="UP000308836"/>
    </source>
</evidence>
<reference evidence="1" key="1">
    <citation type="submission" date="2019-04" db="EMBL/GenBank/DDBJ databases">
        <title>Microbes associate with the intestines of laboratory mice.</title>
        <authorList>
            <person name="Navarre W."/>
            <person name="Wong E."/>
            <person name="Huang K."/>
            <person name="Tropini C."/>
            <person name="Ng K."/>
            <person name="Yu B."/>
        </authorList>
    </citation>
    <scope>NUCLEOTIDE SEQUENCE</scope>
    <source>
        <strain evidence="1">NM09_H32</strain>
    </source>
</reference>
<evidence type="ECO:0000313" key="1">
    <source>
        <dbReference type="EMBL" id="TGY66605.1"/>
    </source>
</evidence>